<sequence length="711" mass="79601">MSTLSGVSVQAHRPPRVLACVLCQHRKIKCDRNTPCSNCLKANVTCTPSTPAPARKRRRPNQDLQERLARCEALLKQYASGSTPGNKDPVTPPANASTVQTDEGSLSPGTDTTEKQPLGKMIQDGGGTRFIDSHMWSTFYDELQAMRSIVDDDDPDDCTSNIGTEGMTPDNADLLLPSDNLNVSFEDLHPDPVNTFRLWQIFLDRVNPLTKIIHVPTLQPYVMEAANDMKNIPPNYQALLFAVLLMGACSLTEEEHKQMIGKPRDGMIKNLATGLKRALIKFDFVRNYDMAALQSLVLFLLALQGRYDRHAAWVLSGVAVRIAQKMGYHRDGDLLGLPPFETEMRRRIWWQILSLDGKLAMVSGLSDNFLQGHSDTKLPQNLNDADLFQGATEPAYSREGPTEMAFVLISCCMSQFVLRDNERDGFELTLLGMSSDDAEERATSNAHIEKYRIRIRELEAALKEIEDRYLDASAGKVHRAAMEVRPMVAVRLGSMLVPMHEQPEWGKEIFGAKDNLFKVIMLNNENQVEMWDRLEQYGFGWFVRMHFQIDVFSVMTGQLCQHPTGSLADRGWAVVGRVYHHMPEFYDITQKPYAQQANYTLKAWKAREAAFIKAGLPVEVPHCVARLRELMPHHESRSSTQSQTTTPPSAARAVNQDPSAQPDQFMGGYLDLNALNWDMWGDMTLSNANGAAPNGNLPSSMFGNFSFGNMG</sequence>
<dbReference type="Proteomes" id="UP001163324">
    <property type="component" value="Chromosome 6"/>
</dbReference>
<evidence type="ECO:0000313" key="2">
    <source>
        <dbReference type="Proteomes" id="UP001163324"/>
    </source>
</evidence>
<organism evidence="1 2">
    <name type="scientific">Trichothecium roseum</name>
    <dbReference type="NCBI Taxonomy" id="47278"/>
    <lineage>
        <taxon>Eukaryota</taxon>
        <taxon>Fungi</taxon>
        <taxon>Dikarya</taxon>
        <taxon>Ascomycota</taxon>
        <taxon>Pezizomycotina</taxon>
        <taxon>Sordariomycetes</taxon>
        <taxon>Hypocreomycetidae</taxon>
        <taxon>Hypocreales</taxon>
        <taxon>Hypocreales incertae sedis</taxon>
        <taxon>Trichothecium</taxon>
    </lineage>
</organism>
<proteinExistence type="predicted"/>
<gene>
    <name evidence="1" type="ORF">N3K66_007057</name>
</gene>
<reference evidence="1" key="1">
    <citation type="submission" date="2022-10" db="EMBL/GenBank/DDBJ databases">
        <title>Complete Genome of Trichothecium roseum strain YXFP-22015, a Plant Pathogen Isolated from Citrus.</title>
        <authorList>
            <person name="Wang Y."/>
            <person name="Zhu L."/>
        </authorList>
    </citation>
    <scope>NUCLEOTIDE SEQUENCE</scope>
    <source>
        <strain evidence="1">YXFP-22015</strain>
    </source>
</reference>
<accession>A0ACC0UYD8</accession>
<dbReference type="EMBL" id="CM047945">
    <property type="protein sequence ID" value="KAI9898697.1"/>
    <property type="molecule type" value="Genomic_DNA"/>
</dbReference>
<name>A0ACC0UYD8_9HYPO</name>
<evidence type="ECO:0000313" key="1">
    <source>
        <dbReference type="EMBL" id="KAI9898697.1"/>
    </source>
</evidence>
<keyword evidence="2" id="KW-1185">Reference proteome</keyword>
<comment type="caution">
    <text evidence="1">The sequence shown here is derived from an EMBL/GenBank/DDBJ whole genome shotgun (WGS) entry which is preliminary data.</text>
</comment>
<protein>
    <submittedName>
        <fullName evidence="1">Uncharacterized protein</fullName>
    </submittedName>
</protein>